<dbReference type="PANTHER" id="PTHR43133:SF63">
    <property type="entry name" value="RNA POLYMERASE SIGMA FACTOR FECI-RELATED"/>
    <property type="match status" value="1"/>
</dbReference>
<feature type="domain" description="RNA polymerase sigma factor 70 region 4 type 2" evidence="6">
    <location>
        <begin position="110"/>
        <end position="158"/>
    </location>
</feature>
<dbReference type="Pfam" id="PF04542">
    <property type="entry name" value="Sigma70_r2"/>
    <property type="match status" value="1"/>
</dbReference>
<dbReference type="RefSeq" id="WP_039283439.1">
    <property type="nucleotide sequence ID" value="NZ_JTDI01000003.1"/>
</dbReference>
<comment type="similarity">
    <text evidence="1">Belongs to the sigma-70 factor family. ECF subfamily.</text>
</comment>
<keyword evidence="2" id="KW-0805">Transcription regulation</keyword>
<keyword evidence="4" id="KW-0804">Transcription</keyword>
<dbReference type="InterPro" id="IPR007627">
    <property type="entry name" value="RNA_pol_sigma70_r2"/>
</dbReference>
<dbReference type="AlphaFoldDB" id="A0A0B1ZQ53"/>
<protein>
    <submittedName>
        <fullName evidence="7">Uncharacterized protein</fullName>
    </submittedName>
</protein>
<dbReference type="InterPro" id="IPR014284">
    <property type="entry name" value="RNA_pol_sigma-70_dom"/>
</dbReference>
<dbReference type="InterPro" id="IPR013249">
    <property type="entry name" value="RNA_pol_sigma70_r4_t2"/>
</dbReference>
<sequence length="173" mass="18962">MGGKQGKSLEALYRDHGASLVSYIRYSFGAGPPEPEDIVHEAFARLANRGGNLQLVEPRAFLKRAARNIAIDAHRSAVRGGAVMKSVAVLKESDREIDALDVLSSRDELERLAVIIDTLKPKQRVALLLHRLDGLSFAEIGRRMGISPSGARLLVKEAVAICARRMKRQGDRP</sequence>
<keyword evidence="3" id="KW-0731">Sigma factor</keyword>
<dbReference type="Gene3D" id="1.10.10.10">
    <property type="entry name" value="Winged helix-like DNA-binding domain superfamily/Winged helix DNA-binding domain"/>
    <property type="match status" value="1"/>
</dbReference>
<proteinExistence type="inferred from homology"/>
<dbReference type="PANTHER" id="PTHR43133">
    <property type="entry name" value="RNA POLYMERASE ECF-TYPE SIGMA FACTO"/>
    <property type="match status" value="1"/>
</dbReference>
<reference evidence="7 8" key="1">
    <citation type="submission" date="2014-10" db="EMBL/GenBank/DDBJ databases">
        <title>Genome sequence of Novosphingobium malaysiense MUSC 273(T).</title>
        <authorList>
            <person name="Lee L.-H."/>
        </authorList>
    </citation>
    <scope>NUCLEOTIDE SEQUENCE [LARGE SCALE GENOMIC DNA]</scope>
    <source>
        <strain evidence="7 8">MUSC 273</strain>
    </source>
</reference>
<dbReference type="Pfam" id="PF08281">
    <property type="entry name" value="Sigma70_r4_2"/>
    <property type="match status" value="1"/>
</dbReference>
<dbReference type="GO" id="GO:0006352">
    <property type="term" value="P:DNA-templated transcription initiation"/>
    <property type="evidence" value="ECO:0007669"/>
    <property type="project" value="InterPro"/>
</dbReference>
<dbReference type="InterPro" id="IPR013325">
    <property type="entry name" value="RNA_pol_sigma_r2"/>
</dbReference>
<evidence type="ECO:0000256" key="2">
    <source>
        <dbReference type="ARBA" id="ARBA00023015"/>
    </source>
</evidence>
<evidence type="ECO:0000259" key="6">
    <source>
        <dbReference type="Pfam" id="PF08281"/>
    </source>
</evidence>
<dbReference type="STRING" id="1348853.LK12_11035"/>
<evidence type="ECO:0000256" key="1">
    <source>
        <dbReference type="ARBA" id="ARBA00010641"/>
    </source>
</evidence>
<dbReference type="NCBIfam" id="TIGR02937">
    <property type="entry name" value="sigma70-ECF"/>
    <property type="match status" value="1"/>
</dbReference>
<dbReference type="Gene3D" id="1.10.1740.10">
    <property type="match status" value="1"/>
</dbReference>
<organism evidence="7 8">
    <name type="scientific">Novosphingobium malaysiense</name>
    <dbReference type="NCBI Taxonomy" id="1348853"/>
    <lineage>
        <taxon>Bacteria</taxon>
        <taxon>Pseudomonadati</taxon>
        <taxon>Pseudomonadota</taxon>
        <taxon>Alphaproteobacteria</taxon>
        <taxon>Sphingomonadales</taxon>
        <taxon>Sphingomonadaceae</taxon>
        <taxon>Novosphingobium</taxon>
    </lineage>
</organism>
<dbReference type="InterPro" id="IPR013324">
    <property type="entry name" value="RNA_pol_sigma_r3/r4-like"/>
</dbReference>
<keyword evidence="8" id="KW-1185">Reference proteome</keyword>
<accession>A0A0B1ZQ53</accession>
<dbReference type="GO" id="GO:0003677">
    <property type="term" value="F:DNA binding"/>
    <property type="evidence" value="ECO:0007669"/>
    <property type="project" value="InterPro"/>
</dbReference>
<evidence type="ECO:0000313" key="7">
    <source>
        <dbReference type="EMBL" id="KHK91383.1"/>
    </source>
</evidence>
<dbReference type="InterPro" id="IPR039425">
    <property type="entry name" value="RNA_pol_sigma-70-like"/>
</dbReference>
<dbReference type="SUPFAM" id="SSF88659">
    <property type="entry name" value="Sigma3 and sigma4 domains of RNA polymerase sigma factors"/>
    <property type="match status" value="1"/>
</dbReference>
<evidence type="ECO:0000313" key="8">
    <source>
        <dbReference type="Proteomes" id="UP000031057"/>
    </source>
</evidence>
<evidence type="ECO:0000259" key="5">
    <source>
        <dbReference type="Pfam" id="PF04542"/>
    </source>
</evidence>
<dbReference type="SUPFAM" id="SSF88946">
    <property type="entry name" value="Sigma2 domain of RNA polymerase sigma factors"/>
    <property type="match status" value="1"/>
</dbReference>
<feature type="domain" description="RNA polymerase sigma-70 region 2" evidence="5">
    <location>
        <begin position="12"/>
        <end position="78"/>
    </location>
</feature>
<comment type="caution">
    <text evidence="7">The sequence shown here is derived from an EMBL/GenBank/DDBJ whole genome shotgun (WGS) entry which is preliminary data.</text>
</comment>
<dbReference type="Proteomes" id="UP000031057">
    <property type="component" value="Unassembled WGS sequence"/>
</dbReference>
<dbReference type="EMBL" id="JTDI01000003">
    <property type="protein sequence ID" value="KHK91383.1"/>
    <property type="molecule type" value="Genomic_DNA"/>
</dbReference>
<name>A0A0B1ZQ53_9SPHN</name>
<gene>
    <name evidence="7" type="ORF">LK12_11035</name>
</gene>
<dbReference type="InterPro" id="IPR036388">
    <property type="entry name" value="WH-like_DNA-bd_sf"/>
</dbReference>
<evidence type="ECO:0000256" key="4">
    <source>
        <dbReference type="ARBA" id="ARBA00023163"/>
    </source>
</evidence>
<evidence type="ECO:0000256" key="3">
    <source>
        <dbReference type="ARBA" id="ARBA00023082"/>
    </source>
</evidence>
<dbReference type="GO" id="GO:0016987">
    <property type="term" value="F:sigma factor activity"/>
    <property type="evidence" value="ECO:0007669"/>
    <property type="project" value="UniProtKB-KW"/>
</dbReference>